<dbReference type="Proteomes" id="UP000812287">
    <property type="component" value="Unassembled WGS sequence"/>
</dbReference>
<evidence type="ECO:0008006" key="4">
    <source>
        <dbReference type="Google" id="ProtNLM"/>
    </source>
</evidence>
<dbReference type="GeneID" id="66102544"/>
<keyword evidence="3" id="KW-1185">Reference proteome</keyword>
<keyword evidence="1" id="KW-0732">Signal</keyword>
<sequence>MHATLLAILCCVLSQSKWVQAGYISQQSSSRHLGSMCLTRMIQISLSTAIFSIEPGARARLNVVFIFSVRGIGGRRIGTTRLTLIQLFLVQVMGTSAGTKVFVRYGWGGAGNFLFCYFADLIVSTERGLDMRVVLRRTKASSKRRATTST</sequence>
<evidence type="ECO:0000256" key="1">
    <source>
        <dbReference type="SAM" id="SignalP"/>
    </source>
</evidence>
<reference evidence="2" key="1">
    <citation type="submission" date="2020-11" db="EMBL/GenBank/DDBJ databases">
        <title>Adaptations for nitrogen fixation in a non-lichenized fungal sporocarp promotes dispersal by wood-feeding termites.</title>
        <authorList>
            <consortium name="DOE Joint Genome Institute"/>
            <person name="Koch R.A."/>
            <person name="Yoon G."/>
            <person name="Arayal U."/>
            <person name="Lail K."/>
            <person name="Amirebrahimi M."/>
            <person name="Labutti K."/>
            <person name="Lipzen A."/>
            <person name="Riley R."/>
            <person name="Barry K."/>
            <person name="Henrissat B."/>
            <person name="Grigoriev I.V."/>
            <person name="Herr J.R."/>
            <person name="Aime M.C."/>
        </authorList>
    </citation>
    <scope>NUCLEOTIDE SEQUENCE</scope>
    <source>
        <strain evidence="2">MCA 3950</strain>
    </source>
</reference>
<dbReference type="RefSeq" id="XP_043037640.1">
    <property type="nucleotide sequence ID" value="XM_043180248.1"/>
</dbReference>
<evidence type="ECO:0000313" key="3">
    <source>
        <dbReference type="Proteomes" id="UP000812287"/>
    </source>
</evidence>
<organism evidence="2 3">
    <name type="scientific">Guyanagaster necrorhizus</name>
    <dbReference type="NCBI Taxonomy" id="856835"/>
    <lineage>
        <taxon>Eukaryota</taxon>
        <taxon>Fungi</taxon>
        <taxon>Dikarya</taxon>
        <taxon>Basidiomycota</taxon>
        <taxon>Agaricomycotina</taxon>
        <taxon>Agaricomycetes</taxon>
        <taxon>Agaricomycetidae</taxon>
        <taxon>Agaricales</taxon>
        <taxon>Marasmiineae</taxon>
        <taxon>Physalacriaceae</taxon>
        <taxon>Guyanagaster</taxon>
    </lineage>
</organism>
<evidence type="ECO:0000313" key="2">
    <source>
        <dbReference type="EMBL" id="KAG7444140.1"/>
    </source>
</evidence>
<feature type="chain" id="PRO_5040438132" description="Secreted protein" evidence="1">
    <location>
        <begin position="22"/>
        <end position="150"/>
    </location>
</feature>
<name>A0A9P8AQM2_9AGAR</name>
<accession>A0A9P8AQM2</accession>
<dbReference type="EMBL" id="MU250541">
    <property type="protein sequence ID" value="KAG7444140.1"/>
    <property type="molecule type" value="Genomic_DNA"/>
</dbReference>
<proteinExistence type="predicted"/>
<protein>
    <recommendedName>
        <fullName evidence="4">Secreted protein</fullName>
    </recommendedName>
</protein>
<gene>
    <name evidence="2" type="ORF">BT62DRAFT_253561</name>
</gene>
<dbReference type="AlphaFoldDB" id="A0A9P8AQM2"/>
<comment type="caution">
    <text evidence="2">The sequence shown here is derived from an EMBL/GenBank/DDBJ whole genome shotgun (WGS) entry which is preliminary data.</text>
</comment>
<feature type="signal peptide" evidence="1">
    <location>
        <begin position="1"/>
        <end position="21"/>
    </location>
</feature>
<dbReference type="OrthoDB" id="2105912at2759"/>